<organism evidence="1 2">
    <name type="scientific">Subtercola vilae</name>
    <dbReference type="NCBI Taxonomy" id="2056433"/>
    <lineage>
        <taxon>Bacteria</taxon>
        <taxon>Bacillati</taxon>
        <taxon>Actinomycetota</taxon>
        <taxon>Actinomycetes</taxon>
        <taxon>Micrococcales</taxon>
        <taxon>Microbacteriaceae</taxon>
        <taxon>Subtercola</taxon>
    </lineage>
</organism>
<dbReference type="Gene3D" id="3.40.50.1820">
    <property type="entry name" value="alpha/beta hydrolase"/>
    <property type="match status" value="1"/>
</dbReference>
<comment type="caution">
    <text evidence="1">The sequence shown here is derived from an EMBL/GenBank/DDBJ whole genome shotgun (WGS) entry which is preliminary data.</text>
</comment>
<sequence>MFAPSVGWFQAPAALDDITAPITVHVGAADIITPPATAEILRTSPAVTSITVHPNVGHYDFMSVLPPMMKPTPGLDHQTSLDKLAASTVQALR</sequence>
<evidence type="ECO:0000313" key="1">
    <source>
        <dbReference type="EMBL" id="TIH33899.1"/>
    </source>
</evidence>
<dbReference type="InterPro" id="IPR029058">
    <property type="entry name" value="AB_hydrolase_fold"/>
</dbReference>
<evidence type="ECO:0000313" key="2">
    <source>
        <dbReference type="Proteomes" id="UP000306192"/>
    </source>
</evidence>
<dbReference type="AlphaFoldDB" id="A0A4T2BS93"/>
<dbReference type="Proteomes" id="UP000306192">
    <property type="component" value="Unassembled WGS sequence"/>
</dbReference>
<accession>A0A4T2BS93</accession>
<reference evidence="1 2" key="1">
    <citation type="journal article" date="2019" name="Microorganisms">
        <title>Systematic Affiliation and Genome Analysis of Subtercola vilae DB165(T) with Particular Emphasis on Cold Adaptation of an Isolate from a High-Altitude Cold Volcano Lake.</title>
        <authorList>
            <person name="Villalobos A.S."/>
            <person name="Wiese J."/>
            <person name="Imhoff J.F."/>
            <person name="Dorador C."/>
            <person name="Keller A."/>
            <person name="Hentschel U."/>
        </authorList>
    </citation>
    <scope>NUCLEOTIDE SEQUENCE [LARGE SCALE GENOMIC DNA]</scope>
    <source>
        <strain evidence="1 2">DB165</strain>
    </source>
</reference>
<name>A0A4T2BS93_9MICO</name>
<gene>
    <name evidence="1" type="ORF">D4765_13650</name>
</gene>
<keyword evidence="2" id="KW-1185">Reference proteome</keyword>
<protein>
    <recommendedName>
        <fullName evidence="3">Peptidase S33 tripeptidyl aminopeptidase-like C-terminal domain-containing protein</fullName>
    </recommendedName>
</protein>
<dbReference type="EMBL" id="QYRT01000029">
    <property type="protein sequence ID" value="TIH33899.1"/>
    <property type="molecule type" value="Genomic_DNA"/>
</dbReference>
<evidence type="ECO:0008006" key="3">
    <source>
        <dbReference type="Google" id="ProtNLM"/>
    </source>
</evidence>
<proteinExistence type="predicted"/>
<dbReference type="SUPFAM" id="SSF53474">
    <property type="entry name" value="alpha/beta-Hydrolases"/>
    <property type="match status" value="1"/>
</dbReference>